<keyword evidence="5" id="KW-0670">Pyruvate</keyword>
<proteinExistence type="inferred from homology"/>
<gene>
    <name evidence="5" type="primary">hyi</name>
    <name evidence="5" type="ORF">DVH29_10445</name>
</gene>
<dbReference type="PANTHER" id="PTHR43489">
    <property type="entry name" value="ISOMERASE"/>
    <property type="match status" value="1"/>
</dbReference>
<dbReference type="GO" id="GO:0008903">
    <property type="term" value="F:hydroxypyruvate isomerase activity"/>
    <property type="evidence" value="ECO:0007669"/>
    <property type="project" value="UniProtKB-EC"/>
</dbReference>
<dbReference type="Pfam" id="PF01261">
    <property type="entry name" value="AP_endonuc_2"/>
    <property type="match status" value="1"/>
</dbReference>
<comment type="caution">
    <text evidence="5">The sequence shown here is derived from an EMBL/GenBank/DDBJ whole genome shotgun (WGS) entry which is preliminary data.</text>
</comment>
<comment type="similarity">
    <text evidence="2">Belongs to the hyi family.</text>
</comment>
<keyword evidence="6" id="KW-1185">Reference proteome</keyword>
<feature type="active site" description="Proton donor/acceptor" evidence="3">
    <location>
        <position position="143"/>
    </location>
</feature>
<evidence type="ECO:0000313" key="6">
    <source>
        <dbReference type="Proteomes" id="UP000253759"/>
    </source>
</evidence>
<keyword evidence="1 2" id="KW-0413">Isomerase</keyword>
<dbReference type="InterPro" id="IPR050417">
    <property type="entry name" value="Sugar_Epim/Isomerase"/>
</dbReference>
<dbReference type="SUPFAM" id="SSF51658">
    <property type="entry name" value="Xylose isomerase-like"/>
    <property type="match status" value="1"/>
</dbReference>
<dbReference type="NCBIfam" id="NF043033">
    <property type="entry name" value="OxoTetrIsom"/>
    <property type="match status" value="1"/>
</dbReference>
<dbReference type="NCBIfam" id="TIGR03234">
    <property type="entry name" value="OH-pyruv-isom"/>
    <property type="match status" value="1"/>
</dbReference>
<dbReference type="InterPro" id="IPR026040">
    <property type="entry name" value="HyI-like"/>
</dbReference>
<sequence>MPKFCANLTMLFNEVPFPERFARAAASGFEGVEFLFPYEFEADALKDELRTHGLTQVLHNLPAGNWQAGERGNAIFPDRTEEFRQGVDKAIRYATTLECDKVNCLAGIMPADADPDLVRSTFVENLRFAAQRLGEHGIRLLIEPLNRFDVPGFYLNTVDQAVDIINETGSDNIAVQFDLYHQQRTRGELIGTFQTHAKHIGHVQLADNPGRHEPGTGEINFPFIFRTLDAAGYDGWIGCEYAPLGGTEDGLGWMQNT</sequence>
<dbReference type="FunFam" id="3.20.20.150:FF:000007">
    <property type="entry name" value="Hydroxypyruvate isomerase"/>
    <property type="match status" value="1"/>
</dbReference>
<dbReference type="InterPro" id="IPR036237">
    <property type="entry name" value="Xyl_isomerase-like_sf"/>
</dbReference>
<dbReference type="InterPro" id="IPR053398">
    <property type="entry name" value="HPT_OtnI_isomerases"/>
</dbReference>
<dbReference type="PANTHER" id="PTHR43489:SF6">
    <property type="entry name" value="HYDROXYPYRUVATE ISOMERASE-RELATED"/>
    <property type="match status" value="1"/>
</dbReference>
<dbReference type="OrthoDB" id="9786584at2"/>
<reference evidence="6" key="1">
    <citation type="submission" date="2018-07" db="EMBL/GenBank/DDBJ databases">
        <authorList>
            <person name="Liu B.-T."/>
            <person name="Du Z."/>
        </authorList>
    </citation>
    <scope>NUCLEOTIDE SEQUENCE [LARGE SCALE GENOMIC DNA]</scope>
    <source>
        <strain evidence="6">XYN52</strain>
    </source>
</reference>
<feature type="active site" description="Proton donor/acceptor" evidence="3">
    <location>
        <position position="240"/>
    </location>
</feature>
<dbReference type="PIRSF" id="PIRSF006241">
    <property type="entry name" value="HyI"/>
    <property type="match status" value="1"/>
</dbReference>
<accession>A0A369W1Z2</accession>
<protein>
    <submittedName>
        <fullName evidence="5">Hydroxypyruvate isomerase</fullName>
        <ecNumber evidence="5">5.3.1.22</ecNumber>
    </submittedName>
</protein>
<dbReference type="InterPro" id="IPR017643">
    <property type="entry name" value="Hydroxypyruvate_isomerase"/>
</dbReference>
<organism evidence="5 6">
    <name type="scientific">Pelagibacterium lacus</name>
    <dbReference type="NCBI Taxonomy" id="2282655"/>
    <lineage>
        <taxon>Bacteria</taxon>
        <taxon>Pseudomonadati</taxon>
        <taxon>Pseudomonadota</taxon>
        <taxon>Alphaproteobacteria</taxon>
        <taxon>Hyphomicrobiales</taxon>
        <taxon>Devosiaceae</taxon>
        <taxon>Pelagibacterium</taxon>
    </lineage>
</organism>
<dbReference type="RefSeq" id="WP_114646117.1">
    <property type="nucleotide sequence ID" value="NZ_QQNH01000013.1"/>
</dbReference>
<evidence type="ECO:0000256" key="3">
    <source>
        <dbReference type="PIRSR" id="PIRSR006241-50"/>
    </source>
</evidence>
<dbReference type="EC" id="5.3.1.22" evidence="5"/>
<evidence type="ECO:0000256" key="1">
    <source>
        <dbReference type="ARBA" id="ARBA00023235"/>
    </source>
</evidence>
<dbReference type="EMBL" id="QQNH01000013">
    <property type="protein sequence ID" value="RDE08704.1"/>
    <property type="molecule type" value="Genomic_DNA"/>
</dbReference>
<name>A0A369W1Z2_9HYPH</name>
<dbReference type="Gene3D" id="3.20.20.150">
    <property type="entry name" value="Divalent-metal-dependent TIM barrel enzymes"/>
    <property type="match status" value="1"/>
</dbReference>
<dbReference type="GO" id="GO:0046487">
    <property type="term" value="P:glyoxylate metabolic process"/>
    <property type="evidence" value="ECO:0007669"/>
    <property type="project" value="TreeGrafter"/>
</dbReference>
<dbReference type="AlphaFoldDB" id="A0A369W1Z2"/>
<evidence type="ECO:0000313" key="5">
    <source>
        <dbReference type="EMBL" id="RDE08704.1"/>
    </source>
</evidence>
<dbReference type="InterPro" id="IPR013022">
    <property type="entry name" value="Xyl_isomerase-like_TIM-brl"/>
</dbReference>
<feature type="domain" description="Xylose isomerase-like TIM barrel" evidence="4">
    <location>
        <begin position="21"/>
        <end position="256"/>
    </location>
</feature>
<evidence type="ECO:0000256" key="2">
    <source>
        <dbReference type="PIRNR" id="PIRNR006241"/>
    </source>
</evidence>
<dbReference type="Proteomes" id="UP000253759">
    <property type="component" value="Unassembled WGS sequence"/>
</dbReference>
<evidence type="ECO:0000259" key="4">
    <source>
        <dbReference type="Pfam" id="PF01261"/>
    </source>
</evidence>